<comment type="similarity">
    <text evidence="1">Belongs to the TSR2 family.</text>
</comment>
<reference evidence="4 5" key="1">
    <citation type="submission" date="2021-12" db="EMBL/GenBank/DDBJ databases">
        <title>High titer production of polyol ester of fatty acids by Rhodotorula paludigena BS15 towards product separation-free biomass refinery.</title>
        <authorList>
            <person name="Mano J."/>
            <person name="Ono H."/>
            <person name="Tanaka T."/>
            <person name="Naito K."/>
            <person name="Sushida H."/>
            <person name="Ike M."/>
            <person name="Tokuyasu K."/>
            <person name="Kitaoka M."/>
        </authorList>
    </citation>
    <scope>NUCLEOTIDE SEQUENCE [LARGE SCALE GENOMIC DNA]</scope>
    <source>
        <strain evidence="4 5">BS15</strain>
    </source>
</reference>
<sequence>MSASAAPAPSPEEQALGLFARSALDLFDMWPALRLAISQGWGGDGKQGKTHLAEDVVDLFYTVATSGPEFAAEGAPPQASTSTHEGGIPVPAQDELEQTLLYVVEQEFDVDLEDASERLVARDLILLWRECLRRVTEGRTDDEGELAKRFREGAERARAQDGQGRFEAQRGGDAGDDSSDDDEDDSDDEQMEGVEDVPQLVPTEQAPPQERQEPIVDEDGFEMVQTKKKGGRR</sequence>
<comment type="caution">
    <text evidence="4">The sequence shown here is derived from an EMBL/GenBank/DDBJ whole genome shotgun (WGS) entry which is preliminary data.</text>
</comment>
<keyword evidence="5" id="KW-1185">Reference proteome</keyword>
<dbReference type="PANTHER" id="PTHR21250">
    <property type="entry name" value="PRE-RRNA-PROCESSING PROTEIN TSR2 HOMOLOG"/>
    <property type="match status" value="1"/>
</dbReference>
<dbReference type="EMBL" id="BQKY01000005">
    <property type="protein sequence ID" value="GJN89897.1"/>
    <property type="molecule type" value="Genomic_DNA"/>
</dbReference>
<evidence type="ECO:0000313" key="5">
    <source>
        <dbReference type="Proteomes" id="UP001342314"/>
    </source>
</evidence>
<feature type="region of interest" description="Disordered" evidence="3">
    <location>
        <begin position="152"/>
        <end position="233"/>
    </location>
</feature>
<evidence type="ECO:0000313" key="4">
    <source>
        <dbReference type="EMBL" id="GJN89897.1"/>
    </source>
</evidence>
<proteinExistence type="inferred from homology"/>
<keyword evidence="2" id="KW-0698">rRNA processing</keyword>
<dbReference type="Pfam" id="PF10273">
    <property type="entry name" value="WGG"/>
    <property type="match status" value="1"/>
</dbReference>
<evidence type="ECO:0000256" key="1">
    <source>
        <dbReference type="ARBA" id="ARBA00006524"/>
    </source>
</evidence>
<evidence type="ECO:0008006" key="6">
    <source>
        <dbReference type="Google" id="ProtNLM"/>
    </source>
</evidence>
<name>A0AAV5GKB0_9BASI</name>
<feature type="compositionally biased region" description="Acidic residues" evidence="3">
    <location>
        <begin position="174"/>
        <end position="195"/>
    </location>
</feature>
<accession>A0AAV5GKB0</accession>
<dbReference type="GO" id="GO:0006364">
    <property type="term" value="P:rRNA processing"/>
    <property type="evidence" value="ECO:0007669"/>
    <property type="project" value="UniProtKB-KW"/>
</dbReference>
<protein>
    <recommendedName>
        <fullName evidence="6">Pre-rRNA-processing protein TSR2</fullName>
    </recommendedName>
</protein>
<evidence type="ECO:0000256" key="2">
    <source>
        <dbReference type="ARBA" id="ARBA00022552"/>
    </source>
</evidence>
<dbReference type="InterPro" id="IPR019398">
    <property type="entry name" value="Pre-rRNA_process_TSR2"/>
</dbReference>
<gene>
    <name evidence="4" type="ORF">Rhopal_002886-T1</name>
</gene>
<evidence type="ECO:0000256" key="3">
    <source>
        <dbReference type="SAM" id="MobiDB-lite"/>
    </source>
</evidence>
<dbReference type="Proteomes" id="UP001342314">
    <property type="component" value="Unassembled WGS sequence"/>
</dbReference>
<organism evidence="4 5">
    <name type="scientific">Rhodotorula paludigena</name>
    <dbReference type="NCBI Taxonomy" id="86838"/>
    <lineage>
        <taxon>Eukaryota</taxon>
        <taxon>Fungi</taxon>
        <taxon>Dikarya</taxon>
        <taxon>Basidiomycota</taxon>
        <taxon>Pucciniomycotina</taxon>
        <taxon>Microbotryomycetes</taxon>
        <taxon>Sporidiobolales</taxon>
        <taxon>Sporidiobolaceae</taxon>
        <taxon>Rhodotorula</taxon>
    </lineage>
</organism>
<dbReference type="AlphaFoldDB" id="A0AAV5GKB0"/>